<name>A0A1Y1WHU4_9FUNG</name>
<gene>
    <name evidence="7" type="ORF">DL89DRAFT_255072</name>
</gene>
<evidence type="ECO:0000313" key="7">
    <source>
        <dbReference type="EMBL" id="ORX72908.1"/>
    </source>
</evidence>
<dbReference type="OrthoDB" id="413077at2759"/>
<dbReference type="EMBL" id="MCFD01000002">
    <property type="protein sequence ID" value="ORX72908.1"/>
    <property type="molecule type" value="Genomic_DNA"/>
</dbReference>
<dbReference type="PANTHER" id="PTHR23152">
    <property type="entry name" value="2-OXOGLUTARATE DEHYDROGENASE"/>
    <property type="match status" value="1"/>
</dbReference>
<dbReference type="Gene3D" id="3.40.50.12470">
    <property type="match status" value="1"/>
</dbReference>
<dbReference type="InterPro" id="IPR029061">
    <property type="entry name" value="THDP-binding"/>
</dbReference>
<dbReference type="InterPro" id="IPR005475">
    <property type="entry name" value="Transketolase-like_Pyr-bd"/>
</dbReference>
<dbReference type="InterPro" id="IPR011603">
    <property type="entry name" value="2oxoglutarate_DH_E1"/>
</dbReference>
<evidence type="ECO:0000256" key="3">
    <source>
        <dbReference type="ARBA" id="ARBA00023002"/>
    </source>
</evidence>
<evidence type="ECO:0000259" key="6">
    <source>
        <dbReference type="Pfam" id="PF02779"/>
    </source>
</evidence>
<dbReference type="Gene3D" id="1.10.287.1150">
    <property type="entry name" value="TPP helical domain"/>
    <property type="match status" value="1"/>
</dbReference>
<dbReference type="InterPro" id="IPR001017">
    <property type="entry name" value="DH_E1"/>
</dbReference>
<keyword evidence="4" id="KW-0786">Thiamine pyrophosphate</keyword>
<dbReference type="GO" id="GO:0016624">
    <property type="term" value="F:oxidoreductase activity, acting on the aldehyde or oxo group of donors, disulfide as acceptor"/>
    <property type="evidence" value="ECO:0007669"/>
    <property type="project" value="InterPro"/>
</dbReference>
<keyword evidence="8" id="KW-1185">Reference proteome</keyword>
<dbReference type="Pfam" id="PF02779">
    <property type="entry name" value="Transket_pyr"/>
    <property type="match status" value="1"/>
</dbReference>
<protein>
    <submittedName>
        <fullName evidence="7">Thiamin diphosphate-binding protein</fullName>
    </submittedName>
</protein>
<dbReference type="PIRSF" id="PIRSF000157">
    <property type="entry name" value="Oxoglu_dh_E1"/>
    <property type="match status" value="1"/>
</dbReference>
<keyword evidence="3" id="KW-0560">Oxidoreductase</keyword>
<evidence type="ECO:0000256" key="4">
    <source>
        <dbReference type="ARBA" id="ARBA00023052"/>
    </source>
</evidence>
<evidence type="ECO:0000259" key="5">
    <source>
        <dbReference type="Pfam" id="PF00676"/>
    </source>
</evidence>
<sequence>MLKAGKSARRAILPQIAHPALPFRCLSPRAVRKARNRLQHAGILANWFHEGAEYGNYAQPQPEAKSCKQTIWFLQYHSMSIFAQAKNLTLVSSDELENRQQQPELLHLVNGYRRYGHLSSNLDPLGIKKAELIEELSAGLYGLTEESKMYNVEGIIAPSSGLSRRADLSAIIEALQRTYCRNISYEFEHITSPAVRQWFAGYVESLDTADISLRRERFFEHMTKAELFEQFLQKKLPNVKRYGLEGSEAMTVVLDQLIFEGSCAGMTDAVVGLTHRGRMTLLATVFGYSEAEIVHKLRGGSEFPIGSLHTGDIMADLGKPVVLTYPESSTPVNVDIVRNGCHLNSSMPVAVGKSRTKDVNIAKTRRSDRYMVGDHVLAITVHGDASFEAQGIVAETLGMSGLAHFTNGGTIHIVLNNQVGYTTPVSHGRSTRYASDIAKFADIPIIHCEWRAPRDGIGTPGRCGQYTNEVARAARIAFAYRSKFRKDVVIDMWTFRTRGHNEMDEPTFTQPAIRFQPSLRKRLINDGVLTSDYASTFRKSYINTLSMAFAQSLNCNPTEAPKSPRWRMLSPLRSIPVEKPTGVDIGTLKEVGLQSVTPAKGCKVHPRIERFHIKPRVKRLNEDQPVDWATAEAMAFGTLLKEGYHVRLSGQDVGRGTFSQRHAMLVCQDTEQVSVPLNLLPGKDAGKIEVVNSNLCEEAALAFEYGVSVEDPFTLAIWEAQFGDFLQQRANLRLTGYVTAGETKWGQQNGLVGIVAAWLRWRRSRPQFLPARAPPCCCQTTLLTVNPGQAMP</sequence>
<dbReference type="STRING" id="61395.A0A1Y1WHU4"/>
<dbReference type="Pfam" id="PF00676">
    <property type="entry name" value="E1_dh"/>
    <property type="match status" value="1"/>
</dbReference>
<comment type="cofactor">
    <cofactor evidence="1">
        <name>thiamine diphosphate</name>
        <dbReference type="ChEBI" id="CHEBI:58937"/>
    </cofactor>
</comment>
<comment type="caution">
    <text evidence="7">The sequence shown here is derived from an EMBL/GenBank/DDBJ whole genome shotgun (WGS) entry which is preliminary data.</text>
</comment>
<feature type="domain" description="Transketolase-like pyrimidine-binding" evidence="6">
    <location>
        <begin position="625"/>
        <end position="753"/>
    </location>
</feature>
<proteinExistence type="inferred from homology"/>
<dbReference type="Proteomes" id="UP000193922">
    <property type="component" value="Unassembled WGS sequence"/>
</dbReference>
<comment type="similarity">
    <text evidence="2">Belongs to the alpha-ketoglutarate dehydrogenase family.</text>
</comment>
<dbReference type="AlphaFoldDB" id="A0A1Y1WHU4"/>
<feature type="domain" description="Dehydrogenase E1 component" evidence="5">
    <location>
        <begin position="349"/>
        <end position="554"/>
    </location>
</feature>
<dbReference type="SUPFAM" id="SSF52518">
    <property type="entry name" value="Thiamin diphosphate-binding fold (THDP-binding)"/>
    <property type="match status" value="2"/>
</dbReference>
<dbReference type="Gene3D" id="3.40.50.970">
    <property type="match status" value="1"/>
</dbReference>
<evidence type="ECO:0000256" key="2">
    <source>
        <dbReference type="ARBA" id="ARBA00006936"/>
    </source>
</evidence>
<dbReference type="RefSeq" id="XP_040746248.1">
    <property type="nucleotide sequence ID" value="XM_040885316.1"/>
</dbReference>
<reference evidence="7 8" key="1">
    <citation type="submission" date="2016-07" db="EMBL/GenBank/DDBJ databases">
        <title>Pervasive Adenine N6-methylation of Active Genes in Fungi.</title>
        <authorList>
            <consortium name="DOE Joint Genome Institute"/>
            <person name="Mondo S.J."/>
            <person name="Dannebaum R.O."/>
            <person name="Kuo R.C."/>
            <person name="Labutti K."/>
            <person name="Haridas S."/>
            <person name="Kuo A."/>
            <person name="Salamov A."/>
            <person name="Ahrendt S.R."/>
            <person name="Lipzen A."/>
            <person name="Sullivan W."/>
            <person name="Andreopoulos W.B."/>
            <person name="Clum A."/>
            <person name="Lindquist E."/>
            <person name="Daum C."/>
            <person name="Ramamoorthy G.K."/>
            <person name="Gryganskyi A."/>
            <person name="Culley D."/>
            <person name="Magnuson J.K."/>
            <person name="James T.Y."/>
            <person name="O'Malley M.A."/>
            <person name="Stajich J.E."/>
            <person name="Spatafora J.W."/>
            <person name="Visel A."/>
            <person name="Grigoriev I.V."/>
        </authorList>
    </citation>
    <scope>NUCLEOTIDE SEQUENCE [LARGE SCALE GENOMIC DNA]</scope>
    <source>
        <strain evidence="7 8">ATCC 12442</strain>
    </source>
</reference>
<organism evidence="7 8">
    <name type="scientific">Linderina pennispora</name>
    <dbReference type="NCBI Taxonomy" id="61395"/>
    <lineage>
        <taxon>Eukaryota</taxon>
        <taxon>Fungi</taxon>
        <taxon>Fungi incertae sedis</taxon>
        <taxon>Zoopagomycota</taxon>
        <taxon>Kickxellomycotina</taxon>
        <taxon>Kickxellomycetes</taxon>
        <taxon>Kickxellales</taxon>
        <taxon>Kickxellaceae</taxon>
        <taxon>Linderina</taxon>
    </lineage>
</organism>
<dbReference type="GO" id="GO:0030976">
    <property type="term" value="F:thiamine pyrophosphate binding"/>
    <property type="evidence" value="ECO:0007669"/>
    <property type="project" value="InterPro"/>
</dbReference>
<dbReference type="PANTHER" id="PTHR23152:SF4">
    <property type="entry name" value="2-OXOADIPATE DEHYDROGENASE COMPLEX COMPONENT E1"/>
    <property type="match status" value="1"/>
</dbReference>
<evidence type="ECO:0000313" key="8">
    <source>
        <dbReference type="Proteomes" id="UP000193922"/>
    </source>
</evidence>
<dbReference type="GO" id="GO:0006091">
    <property type="term" value="P:generation of precursor metabolites and energy"/>
    <property type="evidence" value="ECO:0007669"/>
    <property type="project" value="UniProtKB-ARBA"/>
</dbReference>
<accession>A0A1Y1WHU4</accession>
<dbReference type="GeneID" id="63801964"/>
<evidence type="ECO:0000256" key="1">
    <source>
        <dbReference type="ARBA" id="ARBA00001964"/>
    </source>
</evidence>